<evidence type="ECO:0000256" key="3">
    <source>
        <dbReference type="ARBA" id="ARBA00023274"/>
    </source>
</evidence>
<reference evidence="5 6" key="1">
    <citation type="submission" date="2019-08" db="EMBL/GenBank/DDBJ databases">
        <authorList>
            <person name="Vazquez-Campos X."/>
        </authorList>
    </citation>
    <scope>NUCLEOTIDE SEQUENCE [LARGE SCALE GENOMIC DNA]</scope>
    <source>
        <strain evidence="5">LFW-283_2</strain>
    </source>
</reference>
<dbReference type="GO" id="GO:0005840">
    <property type="term" value="C:ribosome"/>
    <property type="evidence" value="ECO:0007669"/>
    <property type="project" value="UniProtKB-KW"/>
</dbReference>
<accession>A0A5E4LN37</accession>
<keyword evidence="3" id="KW-0687">Ribonucleoprotein</keyword>
<sequence>MEQYHKPHTKKVGSGTGGRRRKFRDKKLSHSGGVFAASKVSEKELKKTIRGRGGSRSVKLKKAVFINVVNKDKMKKVKILRVLSSHNPEFVRMNIMTKGAVVETELGKVRITNRIGQDGVINGVLV</sequence>
<dbReference type="GO" id="GO:0003735">
    <property type="term" value="F:structural constituent of ribosome"/>
    <property type="evidence" value="ECO:0007669"/>
    <property type="project" value="InterPro"/>
</dbReference>
<dbReference type="Proteomes" id="UP000789941">
    <property type="component" value="Unassembled WGS sequence"/>
</dbReference>
<dbReference type="NCBIfam" id="TIGR00307">
    <property type="entry name" value="eS8"/>
    <property type="match status" value="1"/>
</dbReference>
<gene>
    <name evidence="5" type="primary">rps8e</name>
    <name evidence="5" type="ORF">LFW2832_00393</name>
</gene>
<feature type="compositionally biased region" description="Basic residues" evidence="4">
    <location>
        <begin position="1"/>
        <end position="11"/>
    </location>
</feature>
<dbReference type="GO" id="GO:1990904">
    <property type="term" value="C:ribonucleoprotein complex"/>
    <property type="evidence" value="ECO:0007669"/>
    <property type="project" value="UniProtKB-KW"/>
</dbReference>
<evidence type="ECO:0000256" key="4">
    <source>
        <dbReference type="SAM" id="MobiDB-lite"/>
    </source>
</evidence>
<organism evidence="5 6">
    <name type="scientific">Candidatus Bilamarchaeum dharawalense</name>
    <dbReference type="NCBI Taxonomy" id="2885759"/>
    <lineage>
        <taxon>Archaea</taxon>
        <taxon>Candidatus Micrarchaeota</taxon>
        <taxon>Candidatus Micrarchaeia</taxon>
        <taxon>Candidatus Anstonellales</taxon>
        <taxon>Candidatus Bilamarchaeaceae</taxon>
        <taxon>Candidatus Bilamarchaeum</taxon>
    </lineage>
</organism>
<dbReference type="Gene3D" id="2.40.10.310">
    <property type="match status" value="1"/>
</dbReference>
<evidence type="ECO:0000313" key="6">
    <source>
        <dbReference type="Proteomes" id="UP000789941"/>
    </source>
</evidence>
<evidence type="ECO:0000256" key="1">
    <source>
        <dbReference type="ARBA" id="ARBA00005257"/>
    </source>
</evidence>
<evidence type="ECO:0000256" key="2">
    <source>
        <dbReference type="ARBA" id="ARBA00022980"/>
    </source>
</evidence>
<protein>
    <submittedName>
        <fullName evidence="5">30S ribosomal protein S8e</fullName>
    </submittedName>
</protein>
<evidence type="ECO:0000313" key="5">
    <source>
        <dbReference type="EMBL" id="VVC03480.1"/>
    </source>
</evidence>
<dbReference type="InterPro" id="IPR022309">
    <property type="entry name" value="Ribosomal_Se8/biogenesis_NSA2"/>
</dbReference>
<dbReference type="InterPro" id="IPR001047">
    <property type="entry name" value="Ribosomal_eS8"/>
</dbReference>
<feature type="region of interest" description="Disordered" evidence="4">
    <location>
        <begin position="1"/>
        <end position="30"/>
    </location>
</feature>
<dbReference type="EMBL" id="CABMJJ010000007">
    <property type="protein sequence ID" value="VVC03480.1"/>
    <property type="molecule type" value="Genomic_DNA"/>
</dbReference>
<comment type="similarity">
    <text evidence="1">Belongs to the eukaryotic ribosomal protein eS8 family.</text>
</comment>
<feature type="compositionally biased region" description="Basic residues" evidence="4">
    <location>
        <begin position="18"/>
        <end position="29"/>
    </location>
</feature>
<comment type="caution">
    <text evidence="5">The sequence shown here is derived from an EMBL/GenBank/DDBJ whole genome shotgun (WGS) entry which is preliminary data.</text>
</comment>
<name>A0A5E4LN37_9ARCH</name>
<proteinExistence type="inferred from homology"/>
<dbReference type="AlphaFoldDB" id="A0A5E4LN37"/>
<dbReference type="GO" id="GO:0006412">
    <property type="term" value="P:translation"/>
    <property type="evidence" value="ECO:0007669"/>
    <property type="project" value="InterPro"/>
</dbReference>
<keyword evidence="2 5" id="KW-0689">Ribosomal protein</keyword>
<dbReference type="Pfam" id="PF01201">
    <property type="entry name" value="Ribosomal_S8e"/>
    <property type="match status" value="1"/>
</dbReference>